<feature type="transmembrane region" description="Helical" evidence="1">
    <location>
        <begin position="37"/>
        <end position="54"/>
    </location>
</feature>
<reference evidence="3 4" key="1">
    <citation type="submission" date="2016-10" db="EMBL/GenBank/DDBJ databases">
        <authorList>
            <person name="de Groot N.N."/>
        </authorList>
    </citation>
    <scope>NUCLEOTIDE SEQUENCE [LARGE SCALE GENOMIC DNA]</scope>
    <source>
        <strain evidence="3 4">DSM 6793</strain>
    </source>
</reference>
<keyword evidence="1" id="KW-1133">Transmembrane helix</keyword>
<feature type="domain" description="DUF58" evidence="2">
    <location>
        <begin position="201"/>
        <end position="354"/>
    </location>
</feature>
<keyword evidence="4" id="KW-1185">Reference proteome</keyword>
<dbReference type="SUPFAM" id="SSF53300">
    <property type="entry name" value="vWA-like"/>
    <property type="match status" value="1"/>
</dbReference>
<name>A0A1I1DRM8_9BACT</name>
<sequence length="441" mass="50895">MLRTLFLNNRFFLVCIGLVLAFVLSFLLPTLLIFTKMATLLFGLLVAWDIFLLYRTKNGLDGRRDAPSRLSNGDDNELFVRLENYYPFAVSVRVIDELPFQFQRRDVRFDAQIPAQQPISIAYKLRPVKRGEYRFGGINVLLSSGLGLVARRFVFSANQMLPVYPSYIQLRKYELSAINQHLKNLGIKKIRRIGNNQEFEQVKEYVAGDDVRTINWKATARRNVLMVNHYQDEKSQQVYSLIDKGRVMRMPFEGMSLMDYAINAALVISNVAIRKDDKAGLITFNHRVGTVLKAAKTGGQMQTIVETLYNQKTSYKETDYEALYFQVRKHVTQRSLLLLYTNFESFSGMQRQLPYLRKLAIQHVLVVIFFENTELNQLTHAPANSPEEIYLKATAEKFSLEKHQIVAELRRHGIYAVLTSPDKLTINTINQYLELKARGLI</sequence>
<dbReference type="Pfam" id="PF01882">
    <property type="entry name" value="DUF58"/>
    <property type="match status" value="1"/>
</dbReference>
<gene>
    <name evidence="3" type="ORF">SAMN05421780_101282</name>
</gene>
<accession>A0A1I1DRM8</accession>
<dbReference type="InterPro" id="IPR002881">
    <property type="entry name" value="DUF58"/>
</dbReference>
<evidence type="ECO:0000256" key="1">
    <source>
        <dbReference type="SAM" id="Phobius"/>
    </source>
</evidence>
<dbReference type="EMBL" id="FOLE01000001">
    <property type="protein sequence ID" value="SFB75350.1"/>
    <property type="molecule type" value="Genomic_DNA"/>
</dbReference>
<keyword evidence="1" id="KW-0472">Membrane</keyword>
<dbReference type="PANTHER" id="PTHR33608:SF3">
    <property type="entry name" value="SLR2013 PROTEIN"/>
    <property type="match status" value="1"/>
</dbReference>
<evidence type="ECO:0000313" key="3">
    <source>
        <dbReference type="EMBL" id="SFB75350.1"/>
    </source>
</evidence>
<evidence type="ECO:0000313" key="4">
    <source>
        <dbReference type="Proteomes" id="UP000199514"/>
    </source>
</evidence>
<evidence type="ECO:0000259" key="2">
    <source>
        <dbReference type="Pfam" id="PF01882"/>
    </source>
</evidence>
<feature type="transmembrane region" description="Helical" evidence="1">
    <location>
        <begin position="12"/>
        <end position="31"/>
    </location>
</feature>
<dbReference type="AlphaFoldDB" id="A0A1I1DRM8"/>
<feature type="transmembrane region" description="Helical" evidence="1">
    <location>
        <begin position="133"/>
        <end position="154"/>
    </location>
</feature>
<organism evidence="3 4">
    <name type="scientific">Flexibacter flexilis DSM 6793</name>
    <dbReference type="NCBI Taxonomy" id="927664"/>
    <lineage>
        <taxon>Bacteria</taxon>
        <taxon>Pseudomonadati</taxon>
        <taxon>Bacteroidota</taxon>
        <taxon>Cytophagia</taxon>
        <taxon>Cytophagales</taxon>
        <taxon>Flexibacteraceae</taxon>
        <taxon>Flexibacter</taxon>
    </lineage>
</organism>
<dbReference type="Proteomes" id="UP000199514">
    <property type="component" value="Unassembled WGS sequence"/>
</dbReference>
<dbReference type="PANTHER" id="PTHR33608">
    <property type="entry name" value="BLL2464 PROTEIN"/>
    <property type="match status" value="1"/>
</dbReference>
<dbReference type="InterPro" id="IPR036465">
    <property type="entry name" value="vWFA_dom_sf"/>
</dbReference>
<protein>
    <submittedName>
        <fullName evidence="3">Uncharacterized conserved protein, DUF58 family, contains vWF domain</fullName>
    </submittedName>
</protein>
<keyword evidence="1" id="KW-0812">Transmembrane</keyword>
<dbReference type="OrthoDB" id="845740at2"/>
<dbReference type="RefSeq" id="WP_091506094.1">
    <property type="nucleotide sequence ID" value="NZ_FOLE01000001.1"/>
</dbReference>
<dbReference type="STRING" id="927664.SAMN05421780_101282"/>
<proteinExistence type="predicted"/>